<feature type="region of interest" description="Disordered" evidence="1">
    <location>
        <begin position="76"/>
        <end position="100"/>
    </location>
</feature>
<organism evidence="3 4">
    <name type="scientific">Streptomyces diastatochromogenes</name>
    <dbReference type="NCBI Taxonomy" id="42236"/>
    <lineage>
        <taxon>Bacteria</taxon>
        <taxon>Bacillati</taxon>
        <taxon>Actinomycetota</taxon>
        <taxon>Actinomycetes</taxon>
        <taxon>Kitasatosporales</taxon>
        <taxon>Streptomycetaceae</taxon>
        <taxon>Streptomyces</taxon>
    </lineage>
</organism>
<reference evidence="3 4" key="1">
    <citation type="submission" date="2016-07" db="EMBL/GenBank/DDBJ databases">
        <title>Draft genome of Streptomyces diastatochromogenes.</title>
        <authorList>
            <person name="Podduturi R."/>
            <person name="Lukassen M.B."/>
            <person name="Clausen N."/>
            <person name="Nielsen J.L."/>
            <person name="Jorgensen N.O."/>
        </authorList>
    </citation>
    <scope>NUCLEOTIDE SEQUENCE [LARGE SCALE GENOMIC DNA]</scope>
    <source>
        <strain evidence="3 4">DSM 40608</strain>
    </source>
</reference>
<keyword evidence="2" id="KW-0812">Transmembrane</keyword>
<evidence type="ECO:0000256" key="1">
    <source>
        <dbReference type="SAM" id="MobiDB-lite"/>
    </source>
</evidence>
<dbReference type="RefSeq" id="WP_094214931.1">
    <property type="nucleotide sequence ID" value="NZ_MCGQ01000006.1"/>
</dbReference>
<evidence type="ECO:0000313" key="3">
    <source>
        <dbReference type="EMBL" id="OXY99109.1"/>
    </source>
</evidence>
<keyword evidence="2" id="KW-1133">Transmembrane helix</keyword>
<comment type="caution">
    <text evidence="3">The sequence shown here is derived from an EMBL/GenBank/DDBJ whole genome shotgun (WGS) entry which is preliminary data.</text>
</comment>
<accession>A0A233STZ7</accession>
<keyword evidence="2" id="KW-0472">Membrane</keyword>
<dbReference type="InterPro" id="IPR007436">
    <property type="entry name" value="DUF485"/>
</dbReference>
<dbReference type="PROSITE" id="PS51257">
    <property type="entry name" value="PROKAR_LIPOPROTEIN"/>
    <property type="match status" value="1"/>
</dbReference>
<evidence type="ECO:0000256" key="2">
    <source>
        <dbReference type="SAM" id="Phobius"/>
    </source>
</evidence>
<keyword evidence="4" id="KW-1185">Reference proteome</keyword>
<gene>
    <name evidence="3" type="ORF">BEK98_03790</name>
</gene>
<name>A0A233STZ7_STRDA</name>
<dbReference type="Proteomes" id="UP000215483">
    <property type="component" value="Unassembled WGS sequence"/>
</dbReference>
<dbReference type="EMBL" id="MCGQ01000006">
    <property type="protein sequence ID" value="OXY99109.1"/>
    <property type="molecule type" value="Genomic_DNA"/>
</dbReference>
<dbReference type="Pfam" id="PF04341">
    <property type="entry name" value="DUF485"/>
    <property type="match status" value="1"/>
</dbReference>
<feature type="transmembrane region" description="Helical" evidence="2">
    <location>
        <begin position="44"/>
        <end position="65"/>
    </location>
</feature>
<sequence>MDRLRETAHSAQRTFLVVNAVPFSVGIALSCFTDVPAATVSGNLTLGMVWGILQCALFVASAWLYEMRSTRSSDPVELSLESDAPHTDASGAAAAHRTRW</sequence>
<evidence type="ECO:0000313" key="4">
    <source>
        <dbReference type="Proteomes" id="UP000215483"/>
    </source>
</evidence>
<dbReference type="OrthoDB" id="4250362at2"/>
<proteinExistence type="predicted"/>
<dbReference type="AlphaFoldDB" id="A0A233STZ7"/>
<feature type="transmembrane region" description="Helical" evidence="2">
    <location>
        <begin position="15"/>
        <end position="38"/>
    </location>
</feature>
<evidence type="ECO:0008006" key="5">
    <source>
        <dbReference type="Google" id="ProtNLM"/>
    </source>
</evidence>
<protein>
    <recommendedName>
        <fullName evidence="5">DUF485 domain-containing protein</fullName>
    </recommendedName>
</protein>